<reference evidence="4" key="1">
    <citation type="journal article" date="2010" name="Genome Biol.">
        <title>Genome sequence of the necrotrophic plant pathogen Pythium ultimum reveals original pathogenicity mechanisms and effector repertoire.</title>
        <authorList>
            <person name="Levesque C.A."/>
            <person name="Brouwer H."/>
            <person name="Cano L."/>
            <person name="Hamilton J.P."/>
            <person name="Holt C."/>
            <person name="Huitema E."/>
            <person name="Raffaele S."/>
            <person name="Robideau G.P."/>
            <person name="Thines M."/>
            <person name="Win J."/>
            <person name="Zerillo M.M."/>
            <person name="Beakes G.W."/>
            <person name="Boore J.L."/>
            <person name="Busam D."/>
            <person name="Dumas B."/>
            <person name="Ferriera S."/>
            <person name="Fuerstenberg S.I."/>
            <person name="Gachon C.M."/>
            <person name="Gaulin E."/>
            <person name="Govers F."/>
            <person name="Grenville-Briggs L."/>
            <person name="Horner N."/>
            <person name="Hostetler J."/>
            <person name="Jiang R.H."/>
            <person name="Johnson J."/>
            <person name="Krajaejun T."/>
            <person name="Lin H."/>
            <person name="Meijer H.J."/>
            <person name="Moore B."/>
            <person name="Morris P."/>
            <person name="Phuntmart V."/>
            <person name="Puiu D."/>
            <person name="Shetty J."/>
            <person name="Stajich J.E."/>
            <person name="Tripathy S."/>
            <person name="Wawra S."/>
            <person name="van West P."/>
            <person name="Whitty B.R."/>
            <person name="Coutinho P.M."/>
            <person name="Henrissat B."/>
            <person name="Martin F."/>
            <person name="Thomas P.D."/>
            <person name="Tyler B.M."/>
            <person name="De Vries R.P."/>
            <person name="Kamoun S."/>
            <person name="Yandell M."/>
            <person name="Tisserat N."/>
            <person name="Buell C.R."/>
        </authorList>
    </citation>
    <scope>NUCLEOTIDE SEQUENCE</scope>
    <source>
        <strain evidence="4">DAOM:BR144</strain>
    </source>
</reference>
<accession>K3WNC7</accession>
<proteinExistence type="predicted"/>
<dbReference type="VEuPathDB" id="FungiDB:PYU1_G006457"/>
<sequence>MYPEGPWKLIAERVGTRSARQVQTHAQKYYEKVARRLRGLRKDRKKLVRPEHRLDEDMEKLCKVAVCEENKVPTGPIRRGLSPVLVQPPVSSPSAVDAKTEDIDSSTLHSRERANSCAGSIASQGTEELNDSNCESEEICANDVADSDDPDALSDFDDYCLDYLIDILGPSVWV</sequence>
<dbReference type="Gene3D" id="1.10.10.60">
    <property type="entry name" value="Homeodomain-like"/>
    <property type="match status" value="1"/>
</dbReference>
<reference evidence="3" key="3">
    <citation type="submission" date="2015-02" db="UniProtKB">
        <authorList>
            <consortium name="EnsemblProtists"/>
        </authorList>
    </citation>
    <scope>IDENTIFICATION</scope>
    <source>
        <strain evidence="3">DAOM BR144</strain>
    </source>
</reference>
<organism evidence="3 4">
    <name type="scientific">Globisporangium ultimum (strain ATCC 200006 / CBS 805.95 / DAOM BR144)</name>
    <name type="common">Pythium ultimum</name>
    <dbReference type="NCBI Taxonomy" id="431595"/>
    <lineage>
        <taxon>Eukaryota</taxon>
        <taxon>Sar</taxon>
        <taxon>Stramenopiles</taxon>
        <taxon>Oomycota</taxon>
        <taxon>Peronosporomycetes</taxon>
        <taxon>Pythiales</taxon>
        <taxon>Pythiaceae</taxon>
        <taxon>Globisporangium</taxon>
    </lineage>
</organism>
<evidence type="ECO:0000256" key="1">
    <source>
        <dbReference type="SAM" id="MobiDB-lite"/>
    </source>
</evidence>
<dbReference type="eggNOG" id="KOG0724">
    <property type="taxonomic scope" value="Eukaryota"/>
</dbReference>
<dbReference type="PROSITE" id="PS51294">
    <property type="entry name" value="HTH_MYB"/>
    <property type="match status" value="1"/>
</dbReference>
<keyword evidence="4" id="KW-1185">Reference proteome</keyword>
<evidence type="ECO:0000313" key="4">
    <source>
        <dbReference type="Proteomes" id="UP000019132"/>
    </source>
</evidence>
<dbReference type="InParanoid" id="K3WNC7"/>
<dbReference type="Proteomes" id="UP000019132">
    <property type="component" value="Unassembled WGS sequence"/>
</dbReference>
<evidence type="ECO:0000313" key="3">
    <source>
        <dbReference type="EnsemblProtists" id="PYU1_T006469"/>
    </source>
</evidence>
<evidence type="ECO:0000259" key="2">
    <source>
        <dbReference type="PROSITE" id="PS51294"/>
    </source>
</evidence>
<feature type="domain" description="HTH myb-type" evidence="2">
    <location>
        <begin position="1"/>
        <end position="34"/>
    </location>
</feature>
<dbReference type="EMBL" id="GL376604">
    <property type="status" value="NOT_ANNOTATED_CDS"/>
    <property type="molecule type" value="Genomic_DNA"/>
</dbReference>
<dbReference type="InterPro" id="IPR017930">
    <property type="entry name" value="Myb_dom"/>
</dbReference>
<dbReference type="HOGENOM" id="CLU_080595_0_1_1"/>
<feature type="region of interest" description="Disordered" evidence="1">
    <location>
        <begin position="78"/>
        <end position="111"/>
    </location>
</feature>
<dbReference type="InterPro" id="IPR001005">
    <property type="entry name" value="SANT/Myb"/>
</dbReference>
<feature type="compositionally biased region" description="Low complexity" evidence="1">
    <location>
        <begin position="82"/>
        <end position="96"/>
    </location>
</feature>
<dbReference type="CDD" id="cd00167">
    <property type="entry name" value="SANT"/>
    <property type="match status" value="1"/>
</dbReference>
<protein>
    <recommendedName>
        <fullName evidence="2">HTH myb-type domain-containing protein</fullName>
    </recommendedName>
</protein>
<reference evidence="4" key="2">
    <citation type="submission" date="2010-04" db="EMBL/GenBank/DDBJ databases">
        <authorList>
            <person name="Buell R."/>
            <person name="Hamilton J."/>
            <person name="Hostetler J."/>
        </authorList>
    </citation>
    <scope>NUCLEOTIDE SEQUENCE [LARGE SCALE GENOMIC DNA]</scope>
    <source>
        <strain evidence="4">DAOM:BR144</strain>
    </source>
</reference>
<name>K3WNC7_GLOUD</name>
<dbReference type="AlphaFoldDB" id="K3WNC7"/>
<dbReference type="EnsemblProtists" id="PYU1_T006469">
    <property type="protein sequence ID" value="PYU1_T006469"/>
    <property type="gene ID" value="PYU1_G006457"/>
</dbReference>